<dbReference type="PANTHER" id="PTHR10527">
    <property type="entry name" value="IMPORTIN BETA"/>
    <property type="match status" value="1"/>
</dbReference>
<evidence type="ECO:0000256" key="1">
    <source>
        <dbReference type="ARBA" id="ARBA00004123"/>
    </source>
</evidence>
<dbReference type="InterPro" id="IPR034085">
    <property type="entry name" value="TOG"/>
</dbReference>
<dbReference type="Gene3D" id="1.25.10.10">
    <property type="entry name" value="Leucine-rich Repeat Variant"/>
    <property type="match status" value="1"/>
</dbReference>
<keyword evidence="6" id="KW-0653">Protein transport</keyword>
<reference evidence="10" key="1">
    <citation type="submission" date="2021-01" db="EMBL/GenBank/DDBJ databases">
        <authorList>
            <person name="Corre E."/>
            <person name="Pelletier E."/>
            <person name="Niang G."/>
            <person name="Scheremetjew M."/>
            <person name="Finn R."/>
            <person name="Kale V."/>
            <person name="Holt S."/>
            <person name="Cochrane G."/>
            <person name="Meng A."/>
            <person name="Brown T."/>
            <person name="Cohen L."/>
        </authorList>
    </citation>
    <scope>NUCLEOTIDE SEQUENCE</scope>
    <source>
        <strain evidence="10">WS</strain>
    </source>
</reference>
<dbReference type="Pfam" id="PF25574">
    <property type="entry name" value="TPR_IMB1"/>
    <property type="match status" value="1"/>
</dbReference>
<dbReference type="PROSITE" id="PS50077">
    <property type="entry name" value="HEAT_REPEAT"/>
    <property type="match status" value="2"/>
</dbReference>
<protein>
    <recommendedName>
        <fullName evidence="9">TOG domain-containing protein</fullName>
    </recommendedName>
</protein>
<evidence type="ECO:0000259" key="9">
    <source>
        <dbReference type="SMART" id="SM01349"/>
    </source>
</evidence>
<feature type="repeat" description="HEAT" evidence="8">
    <location>
        <begin position="135"/>
        <end position="173"/>
    </location>
</feature>
<feature type="domain" description="TOG" evidence="9">
    <location>
        <begin position="352"/>
        <end position="592"/>
    </location>
</feature>
<name>A0A7S1KN78_9EUKA</name>
<gene>
    <name evidence="10" type="ORF">PCOS0759_LOCUS2838</name>
</gene>
<dbReference type="InterPro" id="IPR011989">
    <property type="entry name" value="ARM-like"/>
</dbReference>
<evidence type="ECO:0000256" key="7">
    <source>
        <dbReference type="ARBA" id="ARBA00023242"/>
    </source>
</evidence>
<evidence type="ECO:0000256" key="8">
    <source>
        <dbReference type="PROSITE-ProRule" id="PRU00103"/>
    </source>
</evidence>
<dbReference type="Pfam" id="PF18808">
    <property type="entry name" value="Importin_rep_4"/>
    <property type="match status" value="1"/>
</dbReference>
<dbReference type="InterPro" id="IPR021133">
    <property type="entry name" value="HEAT_type_2"/>
</dbReference>
<keyword evidence="7" id="KW-0539">Nucleus</keyword>
<dbReference type="InterPro" id="IPR040122">
    <property type="entry name" value="Importin_beta"/>
</dbReference>
<evidence type="ECO:0000256" key="2">
    <source>
        <dbReference type="ARBA" id="ARBA00004496"/>
    </source>
</evidence>
<dbReference type="EMBL" id="HBGD01003434">
    <property type="protein sequence ID" value="CAD9079598.1"/>
    <property type="molecule type" value="Transcribed_RNA"/>
</dbReference>
<dbReference type="InterPro" id="IPR016024">
    <property type="entry name" value="ARM-type_fold"/>
</dbReference>
<evidence type="ECO:0000256" key="3">
    <source>
        <dbReference type="ARBA" id="ARBA00022448"/>
    </source>
</evidence>
<dbReference type="InterPro" id="IPR058584">
    <property type="entry name" value="IMB1_TNPO1-like_TPR"/>
</dbReference>
<dbReference type="AlphaFoldDB" id="A0A7S1KN78"/>
<evidence type="ECO:0000313" key="10">
    <source>
        <dbReference type="EMBL" id="CAD9079598.1"/>
    </source>
</evidence>
<feature type="repeat" description="HEAT" evidence="8">
    <location>
        <begin position="450"/>
        <end position="488"/>
    </location>
</feature>
<dbReference type="SMART" id="SM01349">
    <property type="entry name" value="TOG"/>
    <property type="match status" value="1"/>
</dbReference>
<sequence length="1115" mass="126209">MSSAQQPSQEQLQHLSSLLLSCLNPQNQARSAAETQLSLLREHDPLTYTQSLFALLTSSDNVTIRGMSAVLLRRALSLSNDSILPYLPEEYVTSLHQDVFQMLRKEPVRHIRNKIVYMASAFLSTSVRHGKIPQLIPMLCQWSHDDDAAVRETSLMLIQQLSTFLMDQGLKPHLAALQQALFNGMQESQPKEVQLSALQATTNLVLILNKSSRKHFVPLAEHMLQVLARMLNRNEEQSAISCIESLIEIVISKPRYFSTTAPYVVKAMLQIVKTSTFNDDMIRHTAMEWMVSLAEASASIASTVPQFEEQIIPLCMQLITTVDEEDDYWRNTWDDDDMELTSYDVGVESLDRLCVVLDGSKKIASILFSFYAQYGRDDNWKFRYACLMSVAQAAEGCVSVFHKNIQQLVDMIMALFDDSVAKVRYACIHAVAQLSSEMCPFFQETYHKSVMPALLKCMQDPVPKIQAHAATCIVNFTDNIDKELLEPYMDTLLSNLLQLLQSSRRFVQEQALTAISALVDCADHLFIKYYDHFMPFLKQILREAKQKNERLLRARAIECVSLIGVAVGKTHFSKDIQEIANLFMNIQTQAEPDDPANTHLLQSWSRIARCLQQDFVPFLPHVIPPLLKSAAIEPQVYVLDNDEEKTQDEKDCQTLTLSIKGVGEKRISIKTSDLEEQSLACNQVNNYLDLLGVRMIDYVEQIAQITVPLLQDALIDDIRISAAEIAPHLIECVIEACKESKAKPEMVKQLIDFIFESVLTISNSDGVDDATLGTVLDCLQECIKKVNGVLSQQQVANISESCFLHLKKSLIRKNRYIQQLENDEEDCFEVLQEYEEKIMAEESLESTIGDVTGSLLSSHFNLFHHIFVKQFFDIFRSMIHDQASDEDIRIALCVICDYVEFGGEEARKRFDTYAQLFFACLSHPSSPVKQPCVYGIGCMAQHSGEQFDKMVQTALQVLQKIITKKEKNALEYAPVVANAVGSFFKIIKFRSSHPNVNVNQLLGAWAKMLPVKGDWQEAQLIHGEYLNLVEQKNAAIVGGNGNQITWSNISQILNILSLIVNSKGASEEQSKQIYRILMMLQKEVPQQALEKTWGALPEKQQRKLNNAMQQFEVKQ</sequence>
<dbReference type="InterPro" id="IPR057672">
    <property type="entry name" value="TPR_IPO4/5"/>
</dbReference>
<dbReference type="GO" id="GO:0005737">
    <property type="term" value="C:cytoplasm"/>
    <property type="evidence" value="ECO:0007669"/>
    <property type="project" value="UniProtKB-SubCell"/>
</dbReference>
<dbReference type="InterPro" id="IPR041653">
    <property type="entry name" value="Importin_rep_4"/>
</dbReference>
<evidence type="ECO:0000256" key="4">
    <source>
        <dbReference type="ARBA" id="ARBA00022490"/>
    </source>
</evidence>
<keyword evidence="5" id="KW-0677">Repeat</keyword>
<organism evidence="10">
    <name type="scientific">Percolomonas cosmopolitus</name>
    <dbReference type="NCBI Taxonomy" id="63605"/>
    <lineage>
        <taxon>Eukaryota</taxon>
        <taxon>Discoba</taxon>
        <taxon>Heterolobosea</taxon>
        <taxon>Tetramitia</taxon>
        <taxon>Eutetramitia</taxon>
        <taxon>Percolomonadidae</taxon>
        <taxon>Percolomonas</taxon>
    </lineage>
</organism>
<dbReference type="GO" id="GO:0005634">
    <property type="term" value="C:nucleus"/>
    <property type="evidence" value="ECO:0007669"/>
    <property type="project" value="UniProtKB-SubCell"/>
</dbReference>
<evidence type="ECO:0000256" key="6">
    <source>
        <dbReference type="ARBA" id="ARBA00022927"/>
    </source>
</evidence>
<dbReference type="SUPFAM" id="SSF48371">
    <property type="entry name" value="ARM repeat"/>
    <property type="match status" value="2"/>
</dbReference>
<dbReference type="GO" id="GO:0006606">
    <property type="term" value="P:protein import into nucleus"/>
    <property type="evidence" value="ECO:0007669"/>
    <property type="project" value="InterPro"/>
</dbReference>
<keyword evidence="4" id="KW-0963">Cytoplasm</keyword>
<dbReference type="Pfam" id="PF25780">
    <property type="entry name" value="TPR_IPO5"/>
    <property type="match status" value="1"/>
</dbReference>
<comment type="subcellular location">
    <subcellularLocation>
        <location evidence="2">Cytoplasm</location>
    </subcellularLocation>
    <subcellularLocation>
        <location evidence="1">Nucleus</location>
    </subcellularLocation>
</comment>
<accession>A0A7S1KN78</accession>
<keyword evidence="3" id="KW-0813">Transport</keyword>
<proteinExistence type="predicted"/>
<evidence type="ECO:0000256" key="5">
    <source>
        <dbReference type="ARBA" id="ARBA00022737"/>
    </source>
</evidence>